<evidence type="ECO:0000256" key="1">
    <source>
        <dbReference type="SAM" id="MobiDB-lite"/>
    </source>
</evidence>
<organism evidence="3 4">
    <name type="scientific">Microbacterium flavum</name>
    <dbReference type="NCBI Taxonomy" id="415216"/>
    <lineage>
        <taxon>Bacteria</taxon>
        <taxon>Bacillati</taxon>
        <taxon>Actinomycetota</taxon>
        <taxon>Actinomycetes</taxon>
        <taxon>Micrococcales</taxon>
        <taxon>Microbacteriaceae</taxon>
        <taxon>Microbacterium</taxon>
    </lineage>
</organism>
<comment type="caution">
    <text evidence="3">The sequence shown here is derived from an EMBL/GenBank/DDBJ whole genome shotgun (WGS) entry which is preliminary data.</text>
</comment>
<dbReference type="InterPro" id="IPR011004">
    <property type="entry name" value="Trimer_LpxA-like_sf"/>
</dbReference>
<keyword evidence="2" id="KW-1133">Transmembrane helix</keyword>
<evidence type="ECO:0000313" key="4">
    <source>
        <dbReference type="Proteomes" id="UP000740605"/>
    </source>
</evidence>
<name>A0ABS5XV58_9MICO</name>
<dbReference type="RefSeq" id="WP_215486264.1">
    <property type="nucleotide sequence ID" value="NZ_BAAAPJ010000001.1"/>
</dbReference>
<keyword evidence="2" id="KW-0812">Transmembrane</keyword>
<protein>
    <submittedName>
        <fullName evidence="3">Polymer-forming cytoskeletal protein</fullName>
    </submittedName>
</protein>
<dbReference type="Proteomes" id="UP000740605">
    <property type="component" value="Unassembled WGS sequence"/>
</dbReference>
<evidence type="ECO:0000256" key="2">
    <source>
        <dbReference type="SAM" id="Phobius"/>
    </source>
</evidence>
<dbReference type="SUPFAM" id="SSF51161">
    <property type="entry name" value="Trimeric LpxA-like enzymes"/>
    <property type="match status" value="1"/>
</dbReference>
<keyword evidence="4" id="KW-1185">Reference proteome</keyword>
<gene>
    <name evidence="3" type="ORF">J0P97_02855</name>
</gene>
<keyword evidence="2" id="KW-0472">Membrane</keyword>
<reference evidence="3 4" key="1">
    <citation type="submission" date="2021-03" db="EMBL/GenBank/DDBJ databases">
        <title>Microbacterium pauli sp. nov., isolated from microfiltered milk.</title>
        <authorList>
            <person name="Bellassi P."/>
            <person name="Fontana A."/>
            <person name="Callegari M.L."/>
            <person name="Lorenzo M."/>
            <person name="Cappa F."/>
        </authorList>
    </citation>
    <scope>NUCLEOTIDE SEQUENCE [LARGE SCALE GENOMIC DNA]</scope>
    <source>
        <strain evidence="3 4">DSM 18909</strain>
    </source>
</reference>
<evidence type="ECO:0000313" key="3">
    <source>
        <dbReference type="EMBL" id="MBT8797013.1"/>
    </source>
</evidence>
<dbReference type="Gene3D" id="2.160.10.10">
    <property type="entry name" value="Hexapeptide repeat proteins"/>
    <property type="match status" value="1"/>
</dbReference>
<dbReference type="EMBL" id="JAFLHG010000002">
    <property type="protein sequence ID" value="MBT8797013.1"/>
    <property type="molecule type" value="Genomic_DNA"/>
</dbReference>
<feature type="transmembrane region" description="Helical" evidence="2">
    <location>
        <begin position="21"/>
        <end position="46"/>
    </location>
</feature>
<feature type="region of interest" description="Disordered" evidence="1">
    <location>
        <begin position="533"/>
        <end position="552"/>
    </location>
</feature>
<accession>A0ABS5XV58</accession>
<sequence>MLTRGARRSIAGEEGSALVTVLIVMSILTIAGLTLAAIVVNTAGMVADTRSTAQSRAAADAGLAQALVLATRDKDICDDVPVESQPVVGDLGAGSTYSVARDCSVTGSAVYTSTGRGPGGAVTRTQAVYSYVPTPAVVKEPALVTRAPLNLSALKIRAVDPANPASVWVIPDTGISGDFTCNSGGAIAGSVYLPAGMVLGVGGCEVTGDVYAERDVTVGTGTKIHGKVVSLSGKVKVSGGSPIDGGVYAKGDVTLDSGAIVHGDVVSSAGSVTTTGGLTIDGSIYAKNNVVVTGASNKFVQSIYAGANLTVSGGAPIARDRIMYGGAFTYPHSGERAWAVSSVERTTLQPVVALPKLPNAPEWQGITQSDIDSLVTSGAFEKITWSGACAYAWWPEHEMVAKIRALTRPTVIDATRCSQLMMEQFSGTTAIKTDIVFVAPSFAVTDQKFSSADAKPHRMWFISPESPGRDCSKVPPISIKGTSMLPTGGKSPISAMIFTQCTANFPNGGEDWQGSVQAGTMTGQPNYWYTPVGFPGSKAPGDDTTPGPGAAATLGTLVSRYDVTP</sequence>
<proteinExistence type="predicted"/>